<proteinExistence type="predicted"/>
<accession>A0A4Y1RMP7</accession>
<feature type="signal peptide" evidence="1">
    <location>
        <begin position="1"/>
        <end position="21"/>
    </location>
</feature>
<sequence length="81" mass="9366">MTIVFAQICHIALMMLKPVISNPNAHEMEIQRGAVWQSQRHIRHGEQLLTCNSSLAAIRAKLSAEQFEQFKIMLWPSSEYR</sequence>
<dbReference type="EMBL" id="AP019302">
    <property type="protein sequence ID" value="BBH05479.1"/>
    <property type="molecule type" value="Genomic_DNA"/>
</dbReference>
<organism evidence="2">
    <name type="scientific">Prunus dulcis</name>
    <name type="common">Almond</name>
    <name type="synonym">Amygdalus dulcis</name>
    <dbReference type="NCBI Taxonomy" id="3755"/>
    <lineage>
        <taxon>Eukaryota</taxon>
        <taxon>Viridiplantae</taxon>
        <taxon>Streptophyta</taxon>
        <taxon>Embryophyta</taxon>
        <taxon>Tracheophyta</taxon>
        <taxon>Spermatophyta</taxon>
        <taxon>Magnoliopsida</taxon>
        <taxon>eudicotyledons</taxon>
        <taxon>Gunneridae</taxon>
        <taxon>Pentapetalae</taxon>
        <taxon>rosids</taxon>
        <taxon>fabids</taxon>
        <taxon>Rosales</taxon>
        <taxon>Rosaceae</taxon>
        <taxon>Amygdaloideae</taxon>
        <taxon>Amygdaleae</taxon>
        <taxon>Prunus</taxon>
    </lineage>
</organism>
<evidence type="ECO:0000256" key="1">
    <source>
        <dbReference type="SAM" id="SignalP"/>
    </source>
</evidence>
<dbReference type="AlphaFoldDB" id="A0A4Y1RMP7"/>
<protein>
    <submittedName>
        <fullName evidence="2">Uncharacterized protein</fullName>
    </submittedName>
</protein>
<name>A0A4Y1RMP7_PRUDU</name>
<feature type="chain" id="PRO_5021369369" evidence="1">
    <location>
        <begin position="22"/>
        <end position="81"/>
    </location>
</feature>
<keyword evidence="1" id="KW-0732">Signal</keyword>
<evidence type="ECO:0000313" key="2">
    <source>
        <dbReference type="EMBL" id="BBH05479.1"/>
    </source>
</evidence>
<gene>
    <name evidence="2" type="ORF">Prudu_016872</name>
</gene>
<reference evidence="2" key="1">
    <citation type="journal article" date="2019" name="Science">
        <title>Mutation of a bHLH transcription factor allowed almond domestication.</title>
        <authorList>
            <person name="Sanchez-Perez R."/>
            <person name="Pavan S."/>
            <person name="Mazzeo R."/>
            <person name="Moldovan C."/>
            <person name="Aiese Cigliano R."/>
            <person name="Del Cueto J."/>
            <person name="Ricciardi F."/>
            <person name="Lotti C."/>
            <person name="Ricciardi L."/>
            <person name="Dicenta F."/>
            <person name="Lopez-Marques R.L."/>
            <person name="Lindberg Moller B."/>
        </authorList>
    </citation>
    <scope>NUCLEOTIDE SEQUENCE</scope>
</reference>